<dbReference type="Proteomes" id="UP001238179">
    <property type="component" value="Chromosome"/>
</dbReference>
<organism evidence="1 2">
    <name type="scientific">Mesoterricola silvestris</name>
    <dbReference type="NCBI Taxonomy" id="2927979"/>
    <lineage>
        <taxon>Bacteria</taxon>
        <taxon>Pseudomonadati</taxon>
        <taxon>Acidobacteriota</taxon>
        <taxon>Holophagae</taxon>
        <taxon>Holophagales</taxon>
        <taxon>Holophagaceae</taxon>
        <taxon>Mesoterricola</taxon>
    </lineage>
</organism>
<accession>A0AA48K8A3</accession>
<dbReference type="AlphaFoldDB" id="A0AA48K8A3"/>
<evidence type="ECO:0000313" key="1">
    <source>
        <dbReference type="EMBL" id="BDU72724.1"/>
    </source>
</evidence>
<reference evidence="2" key="1">
    <citation type="journal article" date="2023" name="Int. J. Syst. Evol. Microbiol.">
        <title>Mesoterricola silvestris gen. nov., sp. nov., Mesoterricola sediminis sp. nov., Geothrix oryzae sp. nov., Geothrix edaphica sp. nov., Geothrix rubra sp. nov., and Geothrix limicola sp. nov., six novel members of Acidobacteriota isolated from soils.</title>
        <authorList>
            <person name="Itoh H."/>
            <person name="Sugisawa Y."/>
            <person name="Mise K."/>
            <person name="Xu Z."/>
            <person name="Kuniyasu M."/>
            <person name="Ushijima N."/>
            <person name="Kawano K."/>
            <person name="Kobayashi E."/>
            <person name="Shiratori Y."/>
            <person name="Masuda Y."/>
            <person name="Senoo K."/>
        </authorList>
    </citation>
    <scope>NUCLEOTIDE SEQUENCE [LARGE SCALE GENOMIC DNA]</scope>
    <source>
        <strain evidence="2">W79</strain>
    </source>
</reference>
<name>A0AA48K8A3_9BACT</name>
<protein>
    <submittedName>
        <fullName evidence="1">Uncharacterized protein</fullName>
    </submittedName>
</protein>
<gene>
    <name evidence="1" type="ORF">METEAL_18980</name>
</gene>
<keyword evidence="2" id="KW-1185">Reference proteome</keyword>
<dbReference type="KEGG" id="msil:METEAL_18980"/>
<proteinExistence type="predicted"/>
<evidence type="ECO:0000313" key="2">
    <source>
        <dbReference type="Proteomes" id="UP001238179"/>
    </source>
</evidence>
<dbReference type="EMBL" id="AP027080">
    <property type="protein sequence ID" value="BDU72724.1"/>
    <property type="molecule type" value="Genomic_DNA"/>
</dbReference>
<dbReference type="RefSeq" id="WP_316415637.1">
    <property type="nucleotide sequence ID" value="NZ_AP027080.1"/>
</dbReference>
<sequence length="451" mass="47157">MRLPRIPVALCLVAGSALHGAGGYLTIENRTAARWILQEQESKGLRGSWAPAKAGDAGPAGTIAPGSALTVRIEIPAGATAPDLHLSREGSVEPPLPLALGTLDWDAPCGARFTFLLKPEGTLVRKAGPAFASPLPTPGRAQEESPPVPLDIREEPRIPEPLAGIPVAWQACTTGMPRMAVINASPAAWAILPWESNGRSFMLKQGGGLVEMAAGARHWVPPNWTSVFAAEGPHAVFGLMDTGRAAPQALVCLDTQGLRLVAPPSQAPGGPPPGVFRIRAEDSQSFVIVKGAYPPPSRTKARAFPPLPAHSPVRQPSPAGAQADPQAFLDLEGELACEVALILLNESASTWHLDPLEVADGGISIREPDGEFLIHPRDARIPLQPGERTILALGGETGRFAVQDALSRTVAVASVDADGVTFGAGGDRTAPGERIRPIPGTTRSFVITGTR</sequence>